<dbReference type="InterPro" id="IPR000515">
    <property type="entry name" value="MetI-like"/>
</dbReference>
<feature type="transmembrane region" description="Helical" evidence="7">
    <location>
        <begin position="130"/>
        <end position="151"/>
    </location>
</feature>
<feature type="domain" description="ABC transmembrane type-1" evidence="8">
    <location>
        <begin position="126"/>
        <end position="341"/>
    </location>
</feature>
<feature type="transmembrane region" description="Helical" evidence="7">
    <location>
        <begin position="163"/>
        <end position="186"/>
    </location>
</feature>
<comment type="similarity">
    <text evidence="7">Belongs to the binding-protein-dependent transport system permease family.</text>
</comment>
<evidence type="ECO:0000313" key="9">
    <source>
        <dbReference type="EMBL" id="ABG60465.1"/>
    </source>
</evidence>
<proteinExistence type="inferred from homology"/>
<evidence type="ECO:0000256" key="6">
    <source>
        <dbReference type="ARBA" id="ARBA00023136"/>
    </source>
</evidence>
<dbReference type="KEGG" id="chu:CHU_3225"/>
<keyword evidence="2 7" id="KW-0813">Transport</keyword>
<feature type="transmembrane region" description="Helical" evidence="7">
    <location>
        <begin position="9"/>
        <end position="30"/>
    </location>
</feature>
<dbReference type="GO" id="GO:0055085">
    <property type="term" value="P:transmembrane transport"/>
    <property type="evidence" value="ECO:0007669"/>
    <property type="project" value="InterPro"/>
</dbReference>
<dbReference type="AlphaFoldDB" id="A0A6N4SVH1"/>
<reference evidence="9 10" key="1">
    <citation type="journal article" date="2007" name="Appl. Environ. Microbiol.">
        <title>Genome sequence of the cellulolytic gliding bacterium Cytophaga hutchinsonii.</title>
        <authorList>
            <person name="Xie G."/>
            <person name="Bruce D.C."/>
            <person name="Challacombe J.F."/>
            <person name="Chertkov O."/>
            <person name="Detter J.C."/>
            <person name="Gilna P."/>
            <person name="Han C.S."/>
            <person name="Lucas S."/>
            <person name="Misra M."/>
            <person name="Myers G.L."/>
            <person name="Richardson P."/>
            <person name="Tapia R."/>
            <person name="Thayer N."/>
            <person name="Thompson L.S."/>
            <person name="Brettin T.S."/>
            <person name="Henrissat B."/>
            <person name="Wilson D.B."/>
            <person name="McBride M.J."/>
        </authorList>
    </citation>
    <scope>NUCLEOTIDE SEQUENCE [LARGE SCALE GENOMIC DNA]</scope>
    <source>
        <strain evidence="10">ATCC 33406 / DSM 1761 / CIP 103989 / NBRC 15051 / NCIMB 9469 / D465</strain>
    </source>
</reference>
<sequence length="351" mass="38958">MIHFLIKRILYGFLVLLGAVVVVFFIFNVLPGDPVNMMAGQRTDVATREAIAKELGLDLPIHKQLFHYINDLSLVSIHEDTPKNQNKYDYTPLLHAGKQVVVWKIPYLRRSFQSNKLVSEIIVENVAGTFWLALSAMSFATIIGICLGIFASMRQNSLLDHSIITFSVIGISMPSFVFGALMAMIFGDLLSDYTGLNASGSLWENNIFGDRELKLKNLILPTITLGLSPMTIIIQLTRSSMLEVLSQDYIRTARAKGLGYYTIIFKHALKNALNPVITAVSGWLASLMAGAFFVESIFGWKGLGSVTINAVLNLDFPVVMGATIFVALVFIITNIFVDIFYALIDPRVRLK</sequence>
<dbReference type="Proteomes" id="UP000001822">
    <property type="component" value="Chromosome"/>
</dbReference>
<dbReference type="CDD" id="cd06261">
    <property type="entry name" value="TM_PBP2"/>
    <property type="match status" value="1"/>
</dbReference>
<dbReference type="InterPro" id="IPR045621">
    <property type="entry name" value="BPD_transp_1_N"/>
</dbReference>
<dbReference type="PROSITE" id="PS50928">
    <property type="entry name" value="ABC_TM1"/>
    <property type="match status" value="1"/>
</dbReference>
<evidence type="ECO:0000256" key="3">
    <source>
        <dbReference type="ARBA" id="ARBA00022475"/>
    </source>
</evidence>
<dbReference type="PANTHER" id="PTHR43163">
    <property type="entry name" value="DIPEPTIDE TRANSPORT SYSTEM PERMEASE PROTEIN DPPB-RELATED"/>
    <property type="match status" value="1"/>
</dbReference>
<keyword evidence="6 7" id="KW-0472">Membrane</keyword>
<evidence type="ECO:0000256" key="5">
    <source>
        <dbReference type="ARBA" id="ARBA00022989"/>
    </source>
</evidence>
<organism evidence="9 10">
    <name type="scientific">Cytophaga hutchinsonii (strain ATCC 33406 / DSM 1761 / CIP 103989 / NBRC 15051 / NCIMB 9469 / D465)</name>
    <dbReference type="NCBI Taxonomy" id="269798"/>
    <lineage>
        <taxon>Bacteria</taxon>
        <taxon>Pseudomonadati</taxon>
        <taxon>Bacteroidota</taxon>
        <taxon>Cytophagia</taxon>
        <taxon>Cytophagales</taxon>
        <taxon>Cytophagaceae</taxon>
        <taxon>Cytophaga</taxon>
    </lineage>
</organism>
<dbReference type="Pfam" id="PF00528">
    <property type="entry name" value="BPD_transp_1"/>
    <property type="match status" value="1"/>
</dbReference>
<feature type="transmembrane region" description="Helical" evidence="7">
    <location>
        <begin position="276"/>
        <end position="298"/>
    </location>
</feature>
<evidence type="ECO:0000256" key="7">
    <source>
        <dbReference type="RuleBase" id="RU363032"/>
    </source>
</evidence>
<keyword evidence="5 7" id="KW-1133">Transmembrane helix</keyword>
<feature type="transmembrane region" description="Helical" evidence="7">
    <location>
        <begin position="318"/>
        <end position="344"/>
    </location>
</feature>
<protein>
    <submittedName>
        <fullName evidence="9">Dipeptide ABC transporter, permease component</fullName>
    </submittedName>
</protein>
<dbReference type="GO" id="GO:0005886">
    <property type="term" value="C:plasma membrane"/>
    <property type="evidence" value="ECO:0007669"/>
    <property type="project" value="UniProtKB-SubCell"/>
</dbReference>
<dbReference type="EMBL" id="CP000383">
    <property type="protein sequence ID" value="ABG60465.1"/>
    <property type="molecule type" value="Genomic_DNA"/>
</dbReference>
<name>A0A6N4SVH1_CYTH3</name>
<evidence type="ECO:0000259" key="8">
    <source>
        <dbReference type="PROSITE" id="PS50928"/>
    </source>
</evidence>
<dbReference type="SUPFAM" id="SSF161098">
    <property type="entry name" value="MetI-like"/>
    <property type="match status" value="1"/>
</dbReference>
<dbReference type="PANTHER" id="PTHR43163:SF6">
    <property type="entry name" value="DIPEPTIDE TRANSPORT SYSTEM PERMEASE PROTEIN DPPB-RELATED"/>
    <property type="match status" value="1"/>
</dbReference>
<dbReference type="RefSeq" id="WP_011586575.1">
    <property type="nucleotide sequence ID" value="NC_008255.1"/>
</dbReference>
<keyword evidence="10" id="KW-1185">Reference proteome</keyword>
<dbReference type="Pfam" id="PF19300">
    <property type="entry name" value="BPD_transp_1_N"/>
    <property type="match status" value="1"/>
</dbReference>
<evidence type="ECO:0000256" key="1">
    <source>
        <dbReference type="ARBA" id="ARBA00004651"/>
    </source>
</evidence>
<evidence type="ECO:0000256" key="4">
    <source>
        <dbReference type="ARBA" id="ARBA00022692"/>
    </source>
</evidence>
<gene>
    <name evidence="9" type="primary">dppB</name>
    <name evidence="9" type="ordered locus">CHU_3225</name>
</gene>
<dbReference type="InterPro" id="IPR035906">
    <property type="entry name" value="MetI-like_sf"/>
</dbReference>
<keyword evidence="4 7" id="KW-0812">Transmembrane</keyword>
<dbReference type="Gene3D" id="1.10.3720.10">
    <property type="entry name" value="MetI-like"/>
    <property type="match status" value="1"/>
</dbReference>
<dbReference type="OrthoDB" id="24153at2"/>
<feature type="transmembrane region" description="Helical" evidence="7">
    <location>
        <begin position="218"/>
        <end position="237"/>
    </location>
</feature>
<keyword evidence="3" id="KW-1003">Cell membrane</keyword>
<evidence type="ECO:0000313" key="10">
    <source>
        <dbReference type="Proteomes" id="UP000001822"/>
    </source>
</evidence>
<evidence type="ECO:0000256" key="2">
    <source>
        <dbReference type="ARBA" id="ARBA00022448"/>
    </source>
</evidence>
<comment type="subcellular location">
    <subcellularLocation>
        <location evidence="1 7">Cell membrane</location>
        <topology evidence="1 7">Multi-pass membrane protein</topology>
    </subcellularLocation>
</comment>
<accession>A0A6N4SVH1</accession>